<dbReference type="PROSITE" id="PS50123">
    <property type="entry name" value="CHER"/>
    <property type="match status" value="1"/>
</dbReference>
<comment type="caution">
    <text evidence="2">The sequence shown here is derived from an EMBL/GenBank/DDBJ whole genome shotgun (WGS) entry which is preliminary data.</text>
</comment>
<dbReference type="SUPFAM" id="SSF53335">
    <property type="entry name" value="S-adenosyl-L-methionine-dependent methyltransferases"/>
    <property type="match status" value="1"/>
</dbReference>
<sequence length="283" mass="31712">MAALSGFTAAETGLATEELEIELLLEALFQRYGFDFRAYDRQAIRRRLYRLMRKRGLATVSSLQDRVLHEPGVSAALLRVLSVAPAALFDDPEQARQLRIVLASCLRASAVPKIWLAEFGGAEEVWSLAIMLAEEQLHTRTEIYATAANEQVLAEAQHAAIPLARMAQCKDNYRASGGTGNLDDYFEVDGGHAVLAAHLRSRINWAQYNLVTDASFNEFQLIVCRRALPDFGPVLRRRVLRLFHDSLSRFGVLGIDREFDQGDAFGANYQAVFPHQGWYKRVA</sequence>
<dbReference type="Pfam" id="PF03705">
    <property type="entry name" value="CheR_N"/>
    <property type="match status" value="1"/>
</dbReference>
<dbReference type="Pfam" id="PF01739">
    <property type="entry name" value="CheR"/>
    <property type="match status" value="1"/>
</dbReference>
<proteinExistence type="predicted"/>
<protein>
    <submittedName>
        <fullName evidence="2">Chemotaxis protein</fullName>
    </submittedName>
</protein>
<keyword evidence="3" id="KW-1185">Reference proteome</keyword>
<dbReference type="PANTHER" id="PTHR24422">
    <property type="entry name" value="CHEMOTAXIS PROTEIN METHYLTRANSFERASE"/>
    <property type="match status" value="1"/>
</dbReference>
<dbReference type="Proteomes" id="UP000583752">
    <property type="component" value="Unassembled WGS sequence"/>
</dbReference>
<dbReference type="Gene3D" id="3.40.50.150">
    <property type="entry name" value="Vaccinia Virus protein VP39"/>
    <property type="match status" value="1"/>
</dbReference>
<dbReference type="InterPro" id="IPR022641">
    <property type="entry name" value="CheR_N"/>
</dbReference>
<dbReference type="RefSeq" id="WP_169463642.1">
    <property type="nucleotide sequence ID" value="NZ_JABBGG010000001.1"/>
</dbReference>
<accession>A0A848HDQ8</accession>
<dbReference type="SMART" id="SM00138">
    <property type="entry name" value="MeTrc"/>
    <property type="match status" value="1"/>
</dbReference>
<name>A0A848HDQ8_9BURK</name>
<evidence type="ECO:0000313" key="3">
    <source>
        <dbReference type="Proteomes" id="UP000583752"/>
    </source>
</evidence>
<dbReference type="PANTHER" id="PTHR24422:SF8">
    <property type="entry name" value="CHEMOTAXIS PROTEIN"/>
    <property type="match status" value="1"/>
</dbReference>
<dbReference type="GO" id="GO:0008757">
    <property type="term" value="F:S-adenosylmethionine-dependent methyltransferase activity"/>
    <property type="evidence" value="ECO:0007669"/>
    <property type="project" value="InterPro"/>
</dbReference>
<gene>
    <name evidence="2" type="ORF">HHL21_02420</name>
</gene>
<dbReference type="InterPro" id="IPR029063">
    <property type="entry name" value="SAM-dependent_MTases_sf"/>
</dbReference>
<reference evidence="2 3" key="1">
    <citation type="submission" date="2020-04" db="EMBL/GenBank/DDBJ databases">
        <title>Massilia sp. RP-1-19 isolated from soil.</title>
        <authorList>
            <person name="Dahal R.H."/>
        </authorList>
    </citation>
    <scope>NUCLEOTIDE SEQUENCE [LARGE SCALE GENOMIC DNA]</scope>
    <source>
        <strain evidence="2 3">RP-1-19</strain>
    </source>
</reference>
<dbReference type="EMBL" id="JABBGG010000001">
    <property type="protein sequence ID" value="NML59956.1"/>
    <property type="molecule type" value="Genomic_DNA"/>
</dbReference>
<feature type="domain" description="CheR-type methyltransferase" evidence="1">
    <location>
        <begin position="9"/>
        <end position="253"/>
    </location>
</feature>
<evidence type="ECO:0000313" key="2">
    <source>
        <dbReference type="EMBL" id="NML59956.1"/>
    </source>
</evidence>
<evidence type="ECO:0000259" key="1">
    <source>
        <dbReference type="PROSITE" id="PS50123"/>
    </source>
</evidence>
<dbReference type="SUPFAM" id="SSF47757">
    <property type="entry name" value="Chemotaxis receptor methyltransferase CheR, N-terminal domain"/>
    <property type="match status" value="1"/>
</dbReference>
<dbReference type="InterPro" id="IPR000780">
    <property type="entry name" value="CheR_MeTrfase"/>
</dbReference>
<organism evidence="2 3">
    <name type="scientific">Massilia polaris</name>
    <dbReference type="NCBI Taxonomy" id="2728846"/>
    <lineage>
        <taxon>Bacteria</taxon>
        <taxon>Pseudomonadati</taxon>
        <taxon>Pseudomonadota</taxon>
        <taxon>Betaproteobacteria</taxon>
        <taxon>Burkholderiales</taxon>
        <taxon>Oxalobacteraceae</taxon>
        <taxon>Telluria group</taxon>
        <taxon>Massilia</taxon>
    </lineage>
</organism>
<dbReference type="InterPro" id="IPR022642">
    <property type="entry name" value="CheR_C"/>
</dbReference>
<dbReference type="InterPro" id="IPR050903">
    <property type="entry name" value="Bact_Chemotaxis_MeTrfase"/>
</dbReference>
<dbReference type="AlphaFoldDB" id="A0A848HDQ8"/>